<dbReference type="AlphaFoldDB" id="A0A2I0X232"/>
<proteinExistence type="predicted"/>
<accession>A0A2I0X232</accession>
<evidence type="ECO:0000313" key="1">
    <source>
        <dbReference type="EMBL" id="PKU81974.1"/>
    </source>
</evidence>
<protein>
    <submittedName>
        <fullName evidence="1">Uncharacterized protein</fullName>
    </submittedName>
</protein>
<keyword evidence="2" id="KW-1185">Reference proteome</keyword>
<dbReference type="Proteomes" id="UP000233837">
    <property type="component" value="Unassembled WGS sequence"/>
</dbReference>
<name>A0A2I0X232_9ASPA</name>
<evidence type="ECO:0000313" key="2">
    <source>
        <dbReference type="Proteomes" id="UP000233837"/>
    </source>
</evidence>
<sequence length="64" mass="6991">MGKDAIGINSILLQAIQPFVARLRDIVALPQRDFSTVCSDMKAIKQSKPCTYVKPAGQKSVKQS</sequence>
<gene>
    <name evidence="1" type="ORF">MA16_Dca003991</name>
</gene>
<reference evidence="1 2" key="1">
    <citation type="journal article" date="2016" name="Sci. Rep.">
        <title>The Dendrobium catenatum Lindl. genome sequence provides insights into polysaccharide synthase, floral development and adaptive evolution.</title>
        <authorList>
            <person name="Zhang G.Q."/>
            <person name="Xu Q."/>
            <person name="Bian C."/>
            <person name="Tsai W.C."/>
            <person name="Yeh C.M."/>
            <person name="Liu K.W."/>
            <person name="Yoshida K."/>
            <person name="Zhang L.S."/>
            <person name="Chang S.B."/>
            <person name="Chen F."/>
            <person name="Shi Y."/>
            <person name="Su Y.Y."/>
            <person name="Zhang Y.Q."/>
            <person name="Chen L.J."/>
            <person name="Yin Y."/>
            <person name="Lin M."/>
            <person name="Huang H."/>
            <person name="Deng H."/>
            <person name="Wang Z.W."/>
            <person name="Zhu S.L."/>
            <person name="Zhao X."/>
            <person name="Deng C."/>
            <person name="Niu S.C."/>
            <person name="Huang J."/>
            <person name="Wang M."/>
            <person name="Liu G.H."/>
            <person name="Yang H.J."/>
            <person name="Xiao X.J."/>
            <person name="Hsiao Y.Y."/>
            <person name="Wu W.L."/>
            <person name="Chen Y.Y."/>
            <person name="Mitsuda N."/>
            <person name="Ohme-Takagi M."/>
            <person name="Luo Y.B."/>
            <person name="Van de Peer Y."/>
            <person name="Liu Z.J."/>
        </authorList>
    </citation>
    <scope>NUCLEOTIDE SEQUENCE [LARGE SCALE GENOMIC DNA]</scope>
    <source>
        <tissue evidence="1">The whole plant</tissue>
    </source>
</reference>
<dbReference type="EMBL" id="KZ502211">
    <property type="protein sequence ID" value="PKU81974.1"/>
    <property type="molecule type" value="Genomic_DNA"/>
</dbReference>
<reference evidence="1 2" key="2">
    <citation type="journal article" date="2017" name="Nature">
        <title>The Apostasia genome and the evolution of orchids.</title>
        <authorList>
            <person name="Zhang G.Q."/>
            <person name="Liu K.W."/>
            <person name="Li Z."/>
            <person name="Lohaus R."/>
            <person name="Hsiao Y.Y."/>
            <person name="Niu S.C."/>
            <person name="Wang J.Y."/>
            <person name="Lin Y.C."/>
            <person name="Xu Q."/>
            <person name="Chen L.J."/>
            <person name="Yoshida K."/>
            <person name="Fujiwara S."/>
            <person name="Wang Z.W."/>
            <person name="Zhang Y.Q."/>
            <person name="Mitsuda N."/>
            <person name="Wang M."/>
            <person name="Liu G.H."/>
            <person name="Pecoraro L."/>
            <person name="Huang H.X."/>
            <person name="Xiao X.J."/>
            <person name="Lin M."/>
            <person name="Wu X.Y."/>
            <person name="Wu W.L."/>
            <person name="Chen Y.Y."/>
            <person name="Chang S.B."/>
            <person name="Sakamoto S."/>
            <person name="Ohme-Takagi M."/>
            <person name="Yagi M."/>
            <person name="Zeng S.J."/>
            <person name="Shen C.Y."/>
            <person name="Yeh C.M."/>
            <person name="Luo Y.B."/>
            <person name="Tsai W.C."/>
            <person name="Van de Peer Y."/>
            <person name="Liu Z.J."/>
        </authorList>
    </citation>
    <scope>NUCLEOTIDE SEQUENCE [LARGE SCALE GENOMIC DNA]</scope>
    <source>
        <tissue evidence="1">The whole plant</tissue>
    </source>
</reference>
<organism evidence="1 2">
    <name type="scientific">Dendrobium catenatum</name>
    <dbReference type="NCBI Taxonomy" id="906689"/>
    <lineage>
        <taxon>Eukaryota</taxon>
        <taxon>Viridiplantae</taxon>
        <taxon>Streptophyta</taxon>
        <taxon>Embryophyta</taxon>
        <taxon>Tracheophyta</taxon>
        <taxon>Spermatophyta</taxon>
        <taxon>Magnoliopsida</taxon>
        <taxon>Liliopsida</taxon>
        <taxon>Asparagales</taxon>
        <taxon>Orchidaceae</taxon>
        <taxon>Epidendroideae</taxon>
        <taxon>Malaxideae</taxon>
        <taxon>Dendrobiinae</taxon>
        <taxon>Dendrobium</taxon>
    </lineage>
</organism>